<keyword evidence="1" id="KW-0812">Transmembrane</keyword>
<evidence type="ECO:0000313" key="2">
    <source>
        <dbReference type="EMBL" id="MPL80673.1"/>
    </source>
</evidence>
<protein>
    <submittedName>
        <fullName evidence="2">Uncharacterized protein</fullName>
    </submittedName>
</protein>
<comment type="caution">
    <text evidence="2">The sequence shown here is derived from an EMBL/GenBank/DDBJ whole genome shotgun (WGS) entry which is preliminary data.</text>
</comment>
<evidence type="ECO:0000256" key="1">
    <source>
        <dbReference type="SAM" id="Phobius"/>
    </source>
</evidence>
<keyword evidence="1" id="KW-0472">Membrane</keyword>
<reference evidence="2" key="1">
    <citation type="submission" date="2019-08" db="EMBL/GenBank/DDBJ databases">
        <authorList>
            <person name="Kucharzyk K."/>
            <person name="Murdoch R.W."/>
            <person name="Higgins S."/>
            <person name="Loffler F."/>
        </authorList>
    </citation>
    <scope>NUCLEOTIDE SEQUENCE</scope>
</reference>
<dbReference type="EMBL" id="VSSQ01000140">
    <property type="protein sequence ID" value="MPL80673.1"/>
    <property type="molecule type" value="Genomic_DNA"/>
</dbReference>
<proteinExistence type="predicted"/>
<accession>A0A644UPT0</accession>
<feature type="transmembrane region" description="Helical" evidence="1">
    <location>
        <begin position="48"/>
        <end position="67"/>
    </location>
</feature>
<organism evidence="2">
    <name type="scientific">bioreactor metagenome</name>
    <dbReference type="NCBI Taxonomy" id="1076179"/>
    <lineage>
        <taxon>unclassified sequences</taxon>
        <taxon>metagenomes</taxon>
        <taxon>ecological metagenomes</taxon>
    </lineage>
</organism>
<keyword evidence="1" id="KW-1133">Transmembrane helix</keyword>
<gene>
    <name evidence="2" type="ORF">SDC9_26574</name>
</gene>
<name>A0A644UPT0_9ZZZZ</name>
<sequence length="70" mass="7539">MVLQETQFGIAVVQKTLLCLEKYATLTVQAALGRLAPSFSEGGGMMTVYEALTFAIAFATLIVLVITKKK</sequence>
<dbReference type="AlphaFoldDB" id="A0A644UPT0"/>